<feature type="chain" id="PRO_5039248587" description="Secreted protein" evidence="2">
    <location>
        <begin position="24"/>
        <end position="158"/>
    </location>
</feature>
<dbReference type="Proteomes" id="UP000824241">
    <property type="component" value="Unassembled WGS sequence"/>
</dbReference>
<proteinExistence type="predicted"/>
<dbReference type="EMBL" id="DVHA01000258">
    <property type="protein sequence ID" value="HIR61494.1"/>
    <property type="molecule type" value="Genomic_DNA"/>
</dbReference>
<accession>A0A9D1J5W9</accession>
<keyword evidence="1" id="KW-0472">Membrane</keyword>
<comment type="caution">
    <text evidence="3">The sequence shown here is derived from an EMBL/GenBank/DDBJ whole genome shotgun (WGS) entry which is preliminary data.</text>
</comment>
<gene>
    <name evidence="3" type="ORF">IAB37_07980</name>
</gene>
<evidence type="ECO:0000256" key="1">
    <source>
        <dbReference type="SAM" id="Phobius"/>
    </source>
</evidence>
<reference evidence="3" key="2">
    <citation type="journal article" date="2021" name="PeerJ">
        <title>Extensive microbial diversity within the chicken gut microbiome revealed by metagenomics and culture.</title>
        <authorList>
            <person name="Gilroy R."/>
            <person name="Ravi A."/>
            <person name="Getino M."/>
            <person name="Pursley I."/>
            <person name="Horton D.L."/>
            <person name="Alikhan N.F."/>
            <person name="Baker D."/>
            <person name="Gharbi K."/>
            <person name="Hall N."/>
            <person name="Watson M."/>
            <person name="Adriaenssens E.M."/>
            <person name="Foster-Nyarko E."/>
            <person name="Jarju S."/>
            <person name="Secka A."/>
            <person name="Antonio M."/>
            <person name="Oren A."/>
            <person name="Chaudhuri R.R."/>
            <person name="La Ragione R."/>
            <person name="Hildebrand F."/>
            <person name="Pallen M.J."/>
        </authorList>
    </citation>
    <scope>NUCLEOTIDE SEQUENCE</scope>
    <source>
        <strain evidence="3">CHK189-12415</strain>
    </source>
</reference>
<evidence type="ECO:0000256" key="2">
    <source>
        <dbReference type="SAM" id="SignalP"/>
    </source>
</evidence>
<sequence length="158" mass="16395">MGKGKLPAAVCALLLLVLTGAGGLPPGEAPIPAVSAAASGTWETGGRYLALDAGDAEDGESSTPFGEMPDMQKLTEAMEIIGDTPLDELSDAQLQQLEDAGVDLETLKDNESLLEGVRDTLPEENGFPWPLVAGAVTVGTAGCAFAAILIHRRRKRPK</sequence>
<keyword evidence="1" id="KW-0812">Transmembrane</keyword>
<feature type="signal peptide" evidence="2">
    <location>
        <begin position="1"/>
        <end position="23"/>
    </location>
</feature>
<evidence type="ECO:0000313" key="4">
    <source>
        <dbReference type="Proteomes" id="UP000824241"/>
    </source>
</evidence>
<feature type="transmembrane region" description="Helical" evidence="1">
    <location>
        <begin position="127"/>
        <end position="150"/>
    </location>
</feature>
<keyword evidence="2" id="KW-0732">Signal</keyword>
<reference evidence="3" key="1">
    <citation type="submission" date="2020-10" db="EMBL/GenBank/DDBJ databases">
        <authorList>
            <person name="Gilroy R."/>
        </authorList>
    </citation>
    <scope>NUCLEOTIDE SEQUENCE</scope>
    <source>
        <strain evidence="3">CHK189-12415</strain>
    </source>
</reference>
<evidence type="ECO:0000313" key="3">
    <source>
        <dbReference type="EMBL" id="HIR61494.1"/>
    </source>
</evidence>
<evidence type="ECO:0008006" key="5">
    <source>
        <dbReference type="Google" id="ProtNLM"/>
    </source>
</evidence>
<keyword evidence="1" id="KW-1133">Transmembrane helix</keyword>
<name>A0A9D1J5W9_9FIRM</name>
<dbReference type="AlphaFoldDB" id="A0A9D1J5W9"/>
<organism evidence="3 4">
    <name type="scientific">Candidatus Faecivivens stercoravium</name>
    <dbReference type="NCBI Taxonomy" id="2840803"/>
    <lineage>
        <taxon>Bacteria</taxon>
        <taxon>Bacillati</taxon>
        <taxon>Bacillota</taxon>
        <taxon>Clostridia</taxon>
        <taxon>Eubacteriales</taxon>
        <taxon>Oscillospiraceae</taxon>
        <taxon>Oscillospiraceae incertae sedis</taxon>
        <taxon>Candidatus Faecivivens</taxon>
    </lineage>
</organism>
<protein>
    <recommendedName>
        <fullName evidence="5">Secreted protein</fullName>
    </recommendedName>
</protein>